<keyword evidence="2" id="KW-1185">Reference proteome</keyword>
<evidence type="ECO:0000313" key="2">
    <source>
        <dbReference type="Proteomes" id="UP000276133"/>
    </source>
</evidence>
<proteinExistence type="predicted"/>
<protein>
    <submittedName>
        <fullName evidence="1">Uncharacterized protein</fullName>
    </submittedName>
</protein>
<evidence type="ECO:0000313" key="1">
    <source>
        <dbReference type="EMBL" id="RNA16144.1"/>
    </source>
</evidence>
<dbReference type="Proteomes" id="UP000276133">
    <property type="component" value="Unassembled WGS sequence"/>
</dbReference>
<name>A0A3M7QYE9_BRAPC</name>
<accession>A0A3M7QYE9</accession>
<dbReference type="AlphaFoldDB" id="A0A3M7QYE9"/>
<gene>
    <name evidence="1" type="ORF">BpHYR1_045412</name>
</gene>
<comment type="caution">
    <text evidence="1">The sequence shown here is derived from an EMBL/GenBank/DDBJ whole genome shotgun (WGS) entry which is preliminary data.</text>
</comment>
<dbReference type="EMBL" id="REGN01004795">
    <property type="protein sequence ID" value="RNA16144.1"/>
    <property type="molecule type" value="Genomic_DNA"/>
</dbReference>
<reference evidence="1 2" key="1">
    <citation type="journal article" date="2018" name="Sci. Rep.">
        <title>Genomic signatures of local adaptation to the degree of environmental predictability in rotifers.</title>
        <authorList>
            <person name="Franch-Gras L."/>
            <person name="Hahn C."/>
            <person name="Garcia-Roger E.M."/>
            <person name="Carmona M.J."/>
            <person name="Serra M."/>
            <person name="Gomez A."/>
        </authorList>
    </citation>
    <scope>NUCLEOTIDE SEQUENCE [LARGE SCALE GENOMIC DNA]</scope>
    <source>
        <strain evidence="1">HYR1</strain>
    </source>
</reference>
<sequence>MTFINSYFDPNAKSQPEIVETNKVKKSLSEIMDHFVGINEKAHNFPPANFNKKFAILLTSNLIKTHLHLEQKKYLLLAIITLKDYLIPFRKAEI</sequence>
<organism evidence="1 2">
    <name type="scientific">Brachionus plicatilis</name>
    <name type="common">Marine rotifer</name>
    <name type="synonym">Brachionus muelleri</name>
    <dbReference type="NCBI Taxonomy" id="10195"/>
    <lineage>
        <taxon>Eukaryota</taxon>
        <taxon>Metazoa</taxon>
        <taxon>Spiralia</taxon>
        <taxon>Gnathifera</taxon>
        <taxon>Rotifera</taxon>
        <taxon>Eurotatoria</taxon>
        <taxon>Monogononta</taxon>
        <taxon>Pseudotrocha</taxon>
        <taxon>Ploima</taxon>
        <taxon>Brachionidae</taxon>
        <taxon>Brachionus</taxon>
    </lineage>
</organism>